<evidence type="ECO:0008006" key="4">
    <source>
        <dbReference type="Google" id="ProtNLM"/>
    </source>
</evidence>
<feature type="transmembrane region" description="Helical" evidence="1">
    <location>
        <begin position="20"/>
        <end position="44"/>
    </location>
</feature>
<name>A0A0G0W7J9_UNCC2</name>
<comment type="caution">
    <text evidence="2">The sequence shown here is derived from an EMBL/GenBank/DDBJ whole genome shotgun (WGS) entry which is preliminary data.</text>
</comment>
<organism evidence="2 3">
    <name type="scientific">candidate division CPR2 bacterium GW2011_GWC1_41_48</name>
    <dbReference type="NCBI Taxonomy" id="1618344"/>
    <lineage>
        <taxon>Bacteria</taxon>
        <taxon>Bacteria division CPR2</taxon>
    </lineage>
</organism>
<gene>
    <name evidence="2" type="ORF">UU65_C0003G0044</name>
</gene>
<dbReference type="Proteomes" id="UP000033869">
    <property type="component" value="Unassembled WGS sequence"/>
</dbReference>
<protein>
    <recommendedName>
        <fullName evidence="4">Fimbrial assembly family protein</fullName>
    </recommendedName>
</protein>
<dbReference type="EMBL" id="LCBL01000003">
    <property type="protein sequence ID" value="KKS08989.1"/>
    <property type="molecule type" value="Genomic_DNA"/>
</dbReference>
<evidence type="ECO:0000256" key="1">
    <source>
        <dbReference type="SAM" id="Phobius"/>
    </source>
</evidence>
<keyword evidence="1" id="KW-0472">Membrane</keyword>
<accession>A0A0G0W7J9</accession>
<evidence type="ECO:0000313" key="2">
    <source>
        <dbReference type="EMBL" id="KKS08989.1"/>
    </source>
</evidence>
<dbReference type="AlphaFoldDB" id="A0A0G0W7J9"/>
<sequence length="183" mass="20540">MTLNLIPEEEEKRILFFPKTIKTVVIAMVVGGISISILGFRFVANKGQVYALQNEKKSLDVELISLDEVRSSYQYYTSSKSKDLLSNRTVFSKFYNNIQAATPSTVWLNNVSLSENDNLTIDGKTTGRSGDEKAEYTEISKYTSSLKKAGFIDPKIQSASIDQKTKVVTFRIDTKITRAMISE</sequence>
<evidence type="ECO:0000313" key="3">
    <source>
        <dbReference type="Proteomes" id="UP000033869"/>
    </source>
</evidence>
<reference evidence="2 3" key="1">
    <citation type="journal article" date="2015" name="Nature">
        <title>rRNA introns, odd ribosomes, and small enigmatic genomes across a large radiation of phyla.</title>
        <authorList>
            <person name="Brown C.T."/>
            <person name="Hug L.A."/>
            <person name="Thomas B.C."/>
            <person name="Sharon I."/>
            <person name="Castelle C.J."/>
            <person name="Singh A."/>
            <person name="Wilkins M.J."/>
            <person name="Williams K.H."/>
            <person name="Banfield J.F."/>
        </authorList>
    </citation>
    <scope>NUCLEOTIDE SEQUENCE [LARGE SCALE GENOMIC DNA]</scope>
</reference>
<keyword evidence="1" id="KW-1133">Transmembrane helix</keyword>
<proteinExistence type="predicted"/>
<keyword evidence="1" id="KW-0812">Transmembrane</keyword>